<dbReference type="Pfam" id="PF01850">
    <property type="entry name" value="PIN"/>
    <property type="match status" value="1"/>
</dbReference>
<dbReference type="AlphaFoldDB" id="A0A6J6ADW2"/>
<gene>
    <name evidence="2" type="ORF">UFOPK4180_00506</name>
</gene>
<name>A0A6J6ADW2_9ZZZZ</name>
<accession>A0A6J6ADW2</accession>
<sequence length="132" mass="14627">MRTLYLDSSAVLKFIFAEPESVLARKEIRGILYSSELVRVEVVRAVLRIEPELLQRAFDVLGKIRIIKIKSGIMVQAERLPNHVNMRGMDAIHLASANTLGRAGHTLVTYDKNMAKAAKALGFLVESPGAKI</sequence>
<evidence type="ECO:0000259" key="1">
    <source>
        <dbReference type="Pfam" id="PF01850"/>
    </source>
</evidence>
<organism evidence="2">
    <name type="scientific">freshwater metagenome</name>
    <dbReference type="NCBI Taxonomy" id="449393"/>
    <lineage>
        <taxon>unclassified sequences</taxon>
        <taxon>metagenomes</taxon>
        <taxon>ecological metagenomes</taxon>
    </lineage>
</organism>
<dbReference type="InterPro" id="IPR002716">
    <property type="entry name" value="PIN_dom"/>
</dbReference>
<dbReference type="CDD" id="cd09874">
    <property type="entry name" value="PIN_MT3492-like"/>
    <property type="match status" value="1"/>
</dbReference>
<proteinExistence type="predicted"/>
<dbReference type="Gene3D" id="3.40.50.1010">
    <property type="entry name" value="5'-nuclease"/>
    <property type="match status" value="1"/>
</dbReference>
<dbReference type="SUPFAM" id="SSF88723">
    <property type="entry name" value="PIN domain-like"/>
    <property type="match status" value="1"/>
</dbReference>
<dbReference type="InterPro" id="IPR029060">
    <property type="entry name" value="PIN-like_dom_sf"/>
</dbReference>
<reference evidence="2" key="1">
    <citation type="submission" date="2020-05" db="EMBL/GenBank/DDBJ databases">
        <authorList>
            <person name="Chiriac C."/>
            <person name="Salcher M."/>
            <person name="Ghai R."/>
            <person name="Kavagutti S V."/>
        </authorList>
    </citation>
    <scope>NUCLEOTIDE SEQUENCE</scope>
</reference>
<protein>
    <submittedName>
        <fullName evidence="2">Unannotated protein</fullName>
    </submittedName>
</protein>
<dbReference type="EMBL" id="CAESPC010000065">
    <property type="protein sequence ID" value="CAB4366911.1"/>
    <property type="molecule type" value="Genomic_DNA"/>
</dbReference>
<evidence type="ECO:0000313" key="2">
    <source>
        <dbReference type="EMBL" id="CAB4366911.1"/>
    </source>
</evidence>
<feature type="domain" description="PIN" evidence="1">
    <location>
        <begin position="5"/>
        <end position="119"/>
    </location>
</feature>